<comment type="caution">
    <text evidence="3">The sequence shown here is derived from an EMBL/GenBank/DDBJ whole genome shotgun (WGS) entry which is preliminary data.</text>
</comment>
<name>A0A3L9Y990_9RHOB</name>
<gene>
    <name evidence="3" type="ORF">D9R08_02685</name>
</gene>
<dbReference type="InterPro" id="IPR023393">
    <property type="entry name" value="START-like_dom_sf"/>
</dbReference>
<dbReference type="RefSeq" id="WP_121896438.1">
    <property type="nucleotide sequence ID" value="NZ_RCNT01000001.1"/>
</dbReference>
<dbReference type="AlphaFoldDB" id="A0A3L9Y990"/>
<comment type="similarity">
    <text evidence="1">Belongs to the AHA1 family.</text>
</comment>
<dbReference type="Proteomes" id="UP000281343">
    <property type="component" value="Unassembled WGS sequence"/>
</dbReference>
<reference evidence="3 4" key="1">
    <citation type="submission" date="2018-10" db="EMBL/GenBank/DDBJ databases">
        <authorList>
            <person name="Jung H.S."/>
            <person name="Jeon C.O."/>
        </authorList>
    </citation>
    <scope>NUCLEOTIDE SEQUENCE [LARGE SCALE GENOMIC DNA]</scope>
    <source>
        <strain evidence="3 4">MA-7-27</strain>
    </source>
</reference>
<dbReference type="Gene3D" id="3.30.530.20">
    <property type="match status" value="1"/>
</dbReference>
<dbReference type="OrthoDB" id="9805228at2"/>
<sequence length="155" mass="17403">MSTDFQTFDVTREIAARPETVYRTWAEPDLKRRWFAADASNGWHTEGYEADLRVGGVERGRFLHDEIGGFDFEARYIQMRAPGRLVYSYTMATAETLLSASLATVCIHAHGPGSRVIYTEQAVFLDGGDRRETRQAGTADMIAKMTEIAMEVEDA</sequence>
<dbReference type="EMBL" id="RCNT01000001">
    <property type="protein sequence ID" value="RMA43848.1"/>
    <property type="molecule type" value="Genomic_DNA"/>
</dbReference>
<evidence type="ECO:0000259" key="2">
    <source>
        <dbReference type="Pfam" id="PF08327"/>
    </source>
</evidence>
<dbReference type="SUPFAM" id="SSF55961">
    <property type="entry name" value="Bet v1-like"/>
    <property type="match status" value="1"/>
</dbReference>
<organism evidence="3 4">
    <name type="scientific">Rhodophyticola porphyridii</name>
    <dbReference type="NCBI Taxonomy" id="1852017"/>
    <lineage>
        <taxon>Bacteria</taxon>
        <taxon>Pseudomonadati</taxon>
        <taxon>Pseudomonadota</taxon>
        <taxon>Alphaproteobacteria</taxon>
        <taxon>Rhodobacterales</taxon>
        <taxon>Roseobacteraceae</taxon>
        <taxon>Rhodophyticola</taxon>
    </lineage>
</organism>
<accession>A0A3L9Y990</accession>
<dbReference type="InterPro" id="IPR013538">
    <property type="entry name" value="ASHA1/2-like_C"/>
</dbReference>
<evidence type="ECO:0000313" key="3">
    <source>
        <dbReference type="EMBL" id="RMA43848.1"/>
    </source>
</evidence>
<evidence type="ECO:0000256" key="1">
    <source>
        <dbReference type="ARBA" id="ARBA00006817"/>
    </source>
</evidence>
<proteinExistence type="inferred from homology"/>
<evidence type="ECO:0000313" key="4">
    <source>
        <dbReference type="Proteomes" id="UP000281343"/>
    </source>
</evidence>
<protein>
    <submittedName>
        <fullName evidence="3">ATPase</fullName>
    </submittedName>
</protein>
<keyword evidence="4" id="KW-1185">Reference proteome</keyword>
<feature type="domain" description="Activator of Hsp90 ATPase homologue 1/2-like C-terminal" evidence="2">
    <location>
        <begin position="16"/>
        <end position="147"/>
    </location>
</feature>
<dbReference type="Pfam" id="PF08327">
    <property type="entry name" value="AHSA1"/>
    <property type="match status" value="1"/>
</dbReference>